<dbReference type="SUPFAM" id="SSF49854">
    <property type="entry name" value="Spermadhesin, CUB domain"/>
    <property type="match status" value="1"/>
</dbReference>
<dbReference type="InterPro" id="IPR000859">
    <property type="entry name" value="CUB_dom"/>
</dbReference>
<comment type="caution">
    <text evidence="2">Lacks conserved residue(s) required for the propagation of feature annotation.</text>
</comment>
<dbReference type="AlphaFoldDB" id="A0A3P7JM02"/>
<dbReference type="InterPro" id="IPR035914">
    <property type="entry name" value="Sperma_CUB_dom_sf"/>
</dbReference>
<feature type="domain" description="CUB" evidence="3">
    <location>
        <begin position="24"/>
        <end position="136"/>
    </location>
</feature>
<protein>
    <recommendedName>
        <fullName evidence="3">CUB domain-containing protein</fullName>
    </recommendedName>
</protein>
<dbReference type="OrthoDB" id="5877743at2759"/>
<dbReference type="PANTHER" id="PTHR46908:SF8">
    <property type="entry name" value="C-TYPE LECTIN DOMAIN-CONTAINING PROTEIN"/>
    <property type="match status" value="1"/>
</dbReference>
<evidence type="ECO:0000313" key="5">
    <source>
        <dbReference type="Proteomes" id="UP000270094"/>
    </source>
</evidence>
<dbReference type="InterPro" id="IPR052129">
    <property type="entry name" value="Spermadhesin-Link_domain"/>
</dbReference>
<dbReference type="PROSITE" id="PS01180">
    <property type="entry name" value="CUB"/>
    <property type="match status" value="1"/>
</dbReference>
<dbReference type="PANTHER" id="PTHR46908">
    <property type="entry name" value="CUBILIN-LIKE PROTEIN"/>
    <property type="match status" value="1"/>
</dbReference>
<keyword evidence="1" id="KW-1015">Disulfide bond</keyword>
<dbReference type="SMART" id="SM00042">
    <property type="entry name" value="CUB"/>
    <property type="match status" value="1"/>
</dbReference>
<evidence type="ECO:0000256" key="1">
    <source>
        <dbReference type="ARBA" id="ARBA00023157"/>
    </source>
</evidence>
<sequence length="137" mass="14994">MGCLVATTTPTVTIAPSPSNPPKCNTETPYIAVPANITSPNYPNNFPPYARCFYTLTTDTSHRINLTFGAIDTNKEDTIAVLDYHTDNVYYFLDIFSGQFPAGNKSFTSTWYRMLVEFFSEGGAGRKGFSAVAVPIA</sequence>
<dbReference type="CDD" id="cd00041">
    <property type="entry name" value="CUB"/>
    <property type="match status" value="1"/>
</dbReference>
<reference evidence="4 5" key="1">
    <citation type="submission" date="2018-11" db="EMBL/GenBank/DDBJ databases">
        <authorList>
            <consortium name="Pathogen Informatics"/>
        </authorList>
    </citation>
    <scope>NUCLEOTIDE SEQUENCE [LARGE SCALE GENOMIC DNA]</scope>
</reference>
<dbReference type="Gene3D" id="2.60.120.290">
    <property type="entry name" value="Spermadhesin, CUB domain"/>
    <property type="match status" value="1"/>
</dbReference>
<evidence type="ECO:0000256" key="2">
    <source>
        <dbReference type="PROSITE-ProRule" id="PRU00059"/>
    </source>
</evidence>
<dbReference type="EMBL" id="UYYB01105671">
    <property type="protein sequence ID" value="VDM79594.1"/>
    <property type="molecule type" value="Genomic_DNA"/>
</dbReference>
<dbReference type="Pfam" id="PF00431">
    <property type="entry name" value="CUB"/>
    <property type="match status" value="1"/>
</dbReference>
<accession>A0A3P7JM02</accession>
<organism evidence="4 5">
    <name type="scientific">Strongylus vulgaris</name>
    <name type="common">Blood worm</name>
    <dbReference type="NCBI Taxonomy" id="40348"/>
    <lineage>
        <taxon>Eukaryota</taxon>
        <taxon>Metazoa</taxon>
        <taxon>Ecdysozoa</taxon>
        <taxon>Nematoda</taxon>
        <taxon>Chromadorea</taxon>
        <taxon>Rhabditida</taxon>
        <taxon>Rhabditina</taxon>
        <taxon>Rhabditomorpha</taxon>
        <taxon>Strongyloidea</taxon>
        <taxon>Strongylidae</taxon>
        <taxon>Strongylus</taxon>
    </lineage>
</organism>
<proteinExistence type="predicted"/>
<keyword evidence="5" id="KW-1185">Reference proteome</keyword>
<gene>
    <name evidence="4" type="ORF">SVUK_LOCUS14592</name>
</gene>
<dbReference type="Proteomes" id="UP000270094">
    <property type="component" value="Unassembled WGS sequence"/>
</dbReference>
<evidence type="ECO:0000313" key="4">
    <source>
        <dbReference type="EMBL" id="VDM79594.1"/>
    </source>
</evidence>
<name>A0A3P7JM02_STRVU</name>
<evidence type="ECO:0000259" key="3">
    <source>
        <dbReference type="PROSITE" id="PS01180"/>
    </source>
</evidence>